<gene>
    <name evidence="9" type="ORF">WR25_23975</name>
</gene>
<dbReference type="InterPro" id="IPR038577">
    <property type="entry name" value="GT10-like_C_sf"/>
</dbReference>
<evidence type="ECO:0000259" key="8">
    <source>
        <dbReference type="Pfam" id="PF00852"/>
    </source>
</evidence>
<evidence type="ECO:0000256" key="4">
    <source>
        <dbReference type="ARBA" id="ARBA00022676"/>
    </source>
</evidence>
<dbReference type="GO" id="GO:0008417">
    <property type="term" value="F:fucosyltransferase activity"/>
    <property type="evidence" value="ECO:0007669"/>
    <property type="project" value="InterPro"/>
</dbReference>
<dbReference type="PANTHER" id="PTHR48438">
    <property type="entry name" value="ALPHA-(1,3)-FUCOSYLTRANSFERASE C-RELATED"/>
    <property type="match status" value="1"/>
</dbReference>
<evidence type="ECO:0000313" key="9">
    <source>
        <dbReference type="EMBL" id="PAV82073.1"/>
    </source>
</evidence>
<dbReference type="EMBL" id="LIAE01007082">
    <property type="protein sequence ID" value="PAV82073.1"/>
    <property type="molecule type" value="Genomic_DNA"/>
</dbReference>
<dbReference type="UniPathway" id="UPA00378"/>
<evidence type="ECO:0000256" key="7">
    <source>
        <dbReference type="RuleBase" id="RU003832"/>
    </source>
</evidence>
<keyword evidence="10" id="KW-1185">Reference proteome</keyword>
<dbReference type="EC" id="2.4.1.-" evidence="7"/>
<evidence type="ECO:0000313" key="10">
    <source>
        <dbReference type="Proteomes" id="UP000218231"/>
    </source>
</evidence>
<keyword evidence="4 7" id="KW-0328">Glycosyltransferase</keyword>
<dbReference type="GO" id="GO:0032580">
    <property type="term" value="C:Golgi cisterna membrane"/>
    <property type="evidence" value="ECO:0007669"/>
    <property type="project" value="UniProtKB-SubCell"/>
</dbReference>
<dbReference type="STRING" id="2018661.A0A2A2L7C1"/>
<reference evidence="9 10" key="1">
    <citation type="journal article" date="2017" name="Curr. Biol.">
        <title>Genome architecture and evolution of a unichromosomal asexual nematode.</title>
        <authorList>
            <person name="Fradin H."/>
            <person name="Zegar C."/>
            <person name="Gutwein M."/>
            <person name="Lucas J."/>
            <person name="Kovtun M."/>
            <person name="Corcoran D."/>
            <person name="Baugh L.R."/>
            <person name="Kiontke K."/>
            <person name="Gunsalus K."/>
            <person name="Fitch D.H."/>
            <person name="Piano F."/>
        </authorList>
    </citation>
    <scope>NUCLEOTIDE SEQUENCE [LARGE SCALE GENOMIC DNA]</scope>
    <source>
        <strain evidence="9">PF1309</strain>
    </source>
</reference>
<proteinExistence type="inferred from homology"/>
<evidence type="ECO:0000256" key="1">
    <source>
        <dbReference type="ARBA" id="ARBA00004323"/>
    </source>
</evidence>
<comment type="subcellular location">
    <subcellularLocation>
        <location evidence="1">Golgi apparatus membrane</location>
        <topology evidence="1">Single-pass type II membrane protein</topology>
    </subcellularLocation>
    <subcellularLocation>
        <location evidence="7">Golgi apparatus</location>
        <location evidence="7">Golgi stack membrane</location>
        <topology evidence="7">Single-pass type II membrane protein</topology>
    </subcellularLocation>
</comment>
<keyword evidence="5 7" id="KW-0808">Transferase</keyword>
<dbReference type="Pfam" id="PF00852">
    <property type="entry name" value="Glyco_transf_10"/>
    <property type="match status" value="1"/>
</dbReference>
<dbReference type="InterPro" id="IPR001503">
    <property type="entry name" value="Glyco_trans_10"/>
</dbReference>
<dbReference type="PANTHER" id="PTHR48438:SF1">
    <property type="entry name" value="ALPHA-(1,3)-FUCOSYLTRANSFERASE C-RELATED"/>
    <property type="match status" value="1"/>
</dbReference>
<comment type="similarity">
    <text evidence="3 7">Belongs to the glycosyltransferase 10 family.</text>
</comment>
<feature type="domain" description="Fucosyltransferase C-terminal" evidence="8">
    <location>
        <begin position="2"/>
        <end position="93"/>
    </location>
</feature>
<organism evidence="9 10">
    <name type="scientific">Diploscapter pachys</name>
    <dbReference type="NCBI Taxonomy" id="2018661"/>
    <lineage>
        <taxon>Eukaryota</taxon>
        <taxon>Metazoa</taxon>
        <taxon>Ecdysozoa</taxon>
        <taxon>Nematoda</taxon>
        <taxon>Chromadorea</taxon>
        <taxon>Rhabditida</taxon>
        <taxon>Rhabditina</taxon>
        <taxon>Rhabditomorpha</taxon>
        <taxon>Rhabditoidea</taxon>
        <taxon>Rhabditidae</taxon>
        <taxon>Diploscapter</taxon>
    </lineage>
</organism>
<dbReference type="Gene3D" id="3.40.50.11660">
    <property type="entry name" value="Glycosyl transferase family 10, C-terminal domain"/>
    <property type="match status" value="1"/>
</dbReference>
<dbReference type="GO" id="GO:0000139">
    <property type="term" value="C:Golgi membrane"/>
    <property type="evidence" value="ECO:0007669"/>
    <property type="project" value="UniProtKB-SubCell"/>
</dbReference>
<keyword evidence="6 7" id="KW-0333">Golgi apparatus</keyword>
<dbReference type="SUPFAM" id="SSF53756">
    <property type="entry name" value="UDP-Glycosyltransferase/glycogen phosphorylase"/>
    <property type="match status" value="1"/>
</dbReference>
<evidence type="ECO:0000256" key="6">
    <source>
        <dbReference type="ARBA" id="ARBA00023034"/>
    </source>
</evidence>
<comment type="pathway">
    <text evidence="2">Protein modification; protein glycosylation.</text>
</comment>
<dbReference type="OrthoDB" id="5912041at2759"/>
<dbReference type="Proteomes" id="UP000218231">
    <property type="component" value="Unassembled WGS sequence"/>
</dbReference>
<comment type="caution">
    <text evidence="9">The sequence shown here is derived from an EMBL/GenBank/DDBJ whole genome shotgun (WGS) entry which is preliminary data.</text>
</comment>
<evidence type="ECO:0000256" key="2">
    <source>
        <dbReference type="ARBA" id="ARBA00004922"/>
    </source>
</evidence>
<evidence type="ECO:0000256" key="5">
    <source>
        <dbReference type="ARBA" id="ARBA00022679"/>
    </source>
</evidence>
<accession>A0A2A2L7C1</accession>
<dbReference type="AlphaFoldDB" id="A0A2A2L7C1"/>
<name>A0A2A2L7C1_9BILA</name>
<dbReference type="InterPro" id="IPR055270">
    <property type="entry name" value="Glyco_tran_10_C"/>
</dbReference>
<keyword evidence="7" id="KW-0472">Membrane</keyword>
<evidence type="ECO:0000256" key="3">
    <source>
        <dbReference type="ARBA" id="ARBA00008919"/>
    </source>
</evidence>
<sequence>MAVPIVMSRQIYSRIGVPNDTFIAIDDFENLDDFVFRIKQIASDKESYLEYHRWRETYRIVIGMDESTGFCELCRRLQLPRGPPKTYHNTYKWYSDGKCDSSFINKYKSDDRMA</sequence>
<keyword evidence="7" id="KW-0812">Transmembrane</keyword>
<protein>
    <recommendedName>
        <fullName evidence="7">Fucosyltransferase</fullName>
        <ecNumber evidence="7">2.4.1.-</ecNumber>
    </recommendedName>
</protein>